<reference evidence="2" key="1">
    <citation type="submission" date="2017-06" db="EMBL/GenBank/DDBJ databases">
        <authorList>
            <person name="Varghese N."/>
            <person name="Submissions S."/>
        </authorList>
    </citation>
    <scope>NUCLEOTIDE SEQUENCE [LARGE SCALE GENOMIC DNA]</scope>
    <source>
        <strain evidence="2">5C</strain>
    </source>
</reference>
<dbReference type="RefSeq" id="WP_089237838.1">
    <property type="nucleotide sequence ID" value="NZ_FZOK01000002.1"/>
</dbReference>
<dbReference type="EMBL" id="FZOK01000002">
    <property type="protein sequence ID" value="SNS04407.1"/>
    <property type="molecule type" value="Genomic_DNA"/>
</dbReference>
<dbReference type="AlphaFoldDB" id="A0A239B8Z2"/>
<dbReference type="OrthoDB" id="9816206at2"/>
<evidence type="ECO:0000313" key="1">
    <source>
        <dbReference type="EMBL" id="SNS04407.1"/>
    </source>
</evidence>
<name>A0A239B8Z2_9BACT</name>
<accession>A0A239B8Z2</accession>
<evidence type="ECO:0000313" key="2">
    <source>
        <dbReference type="Proteomes" id="UP000198480"/>
    </source>
</evidence>
<gene>
    <name evidence="1" type="ORF">SAMN06295967_102216</name>
</gene>
<protein>
    <submittedName>
        <fullName evidence="1">Uncharacterized protein</fullName>
    </submittedName>
</protein>
<sequence length="63" mass="7083">MLSAVINSDTEIEVSIQIMQAFVTMRKTLGNLHGVIQRLEGVELRQLQTDGKLEQIFQALDIV</sequence>
<proteinExistence type="predicted"/>
<dbReference type="Proteomes" id="UP000198480">
    <property type="component" value="Unassembled WGS sequence"/>
</dbReference>
<keyword evidence="2" id="KW-1185">Reference proteome</keyword>
<organism evidence="1 2">
    <name type="scientific">Belliella buryatensis</name>
    <dbReference type="NCBI Taxonomy" id="1500549"/>
    <lineage>
        <taxon>Bacteria</taxon>
        <taxon>Pseudomonadati</taxon>
        <taxon>Bacteroidota</taxon>
        <taxon>Cytophagia</taxon>
        <taxon>Cytophagales</taxon>
        <taxon>Cyclobacteriaceae</taxon>
        <taxon>Belliella</taxon>
    </lineage>
</organism>